<dbReference type="InterPro" id="IPR033870">
    <property type="entry name" value="FatB"/>
</dbReference>
<gene>
    <name evidence="8" type="ORF">EUX55_04295</name>
</gene>
<dbReference type="EMBL" id="SDPK01000016">
    <property type="protein sequence ID" value="TPH00224.1"/>
    <property type="molecule type" value="Genomic_DNA"/>
</dbReference>
<dbReference type="AlphaFoldDB" id="A0A502JM53"/>
<dbReference type="PANTHER" id="PTHR30532">
    <property type="entry name" value="IRON III DICITRATE-BINDING PERIPLASMIC PROTEIN"/>
    <property type="match status" value="1"/>
</dbReference>
<evidence type="ECO:0000259" key="7">
    <source>
        <dbReference type="PROSITE" id="PS50983"/>
    </source>
</evidence>
<comment type="subcellular location">
    <subcellularLocation>
        <location evidence="1">Cell envelope</location>
    </subcellularLocation>
</comment>
<dbReference type="GO" id="GO:1901678">
    <property type="term" value="P:iron coordination entity transport"/>
    <property type="evidence" value="ECO:0007669"/>
    <property type="project" value="UniProtKB-ARBA"/>
</dbReference>
<dbReference type="Pfam" id="PF01497">
    <property type="entry name" value="Peripla_BP_2"/>
    <property type="match status" value="1"/>
</dbReference>
<name>A0A502JM53_HAEHA</name>
<keyword evidence="4" id="KW-0408">Iron</keyword>
<proteinExistence type="inferred from homology"/>
<dbReference type="SUPFAM" id="SSF53807">
    <property type="entry name" value="Helical backbone' metal receptor"/>
    <property type="match status" value="1"/>
</dbReference>
<dbReference type="Gene3D" id="3.40.50.1980">
    <property type="entry name" value="Nitrogenase molybdenum iron protein domain"/>
    <property type="match status" value="2"/>
</dbReference>
<organism evidence="8 9">
    <name type="scientific">Haemophilus haemolyticus</name>
    <dbReference type="NCBI Taxonomy" id="726"/>
    <lineage>
        <taxon>Bacteria</taxon>
        <taxon>Pseudomonadati</taxon>
        <taxon>Pseudomonadota</taxon>
        <taxon>Gammaproteobacteria</taxon>
        <taxon>Pasteurellales</taxon>
        <taxon>Pasteurellaceae</taxon>
        <taxon>Haemophilus</taxon>
    </lineage>
</organism>
<feature type="chain" id="PRO_5021277928" evidence="6">
    <location>
        <begin position="23"/>
        <end position="302"/>
    </location>
</feature>
<evidence type="ECO:0000256" key="4">
    <source>
        <dbReference type="ARBA" id="ARBA00022496"/>
    </source>
</evidence>
<comment type="similarity">
    <text evidence="2">Belongs to the bacterial solute-binding protein 8 family.</text>
</comment>
<keyword evidence="3" id="KW-0813">Transport</keyword>
<dbReference type="PANTHER" id="PTHR30532:SF28">
    <property type="entry name" value="PETROBACTIN-BINDING PROTEIN YCLQ"/>
    <property type="match status" value="1"/>
</dbReference>
<keyword evidence="4" id="KW-0406">Ion transport</keyword>
<evidence type="ECO:0000313" key="9">
    <source>
        <dbReference type="Proteomes" id="UP000317926"/>
    </source>
</evidence>
<evidence type="ECO:0000256" key="6">
    <source>
        <dbReference type="SAM" id="SignalP"/>
    </source>
</evidence>
<comment type="caution">
    <text evidence="8">The sequence shown here is derived from an EMBL/GenBank/DDBJ whole genome shotgun (WGS) entry which is preliminary data.</text>
</comment>
<dbReference type="InterPro" id="IPR051313">
    <property type="entry name" value="Bact_iron-sidero_bind"/>
</dbReference>
<keyword evidence="4" id="KW-0410">Iron transport</keyword>
<reference evidence="8 9" key="1">
    <citation type="submission" date="2019-01" db="EMBL/GenBank/DDBJ databases">
        <title>Comparative genomic analysis identifies haemin-independent Haemophilus haemolyticus: a formal re-classification of Haemophilus intermedius.</title>
        <authorList>
            <person name="Harris T.M."/>
            <person name="Price E.P."/>
            <person name="Sarovich D.S."/>
            <person name="Norskov-Lauritsen N."/>
            <person name="Beissbarth J."/>
            <person name="Chang A.B."/>
            <person name="Smith-Vaughan H.C."/>
        </authorList>
    </citation>
    <scope>NUCLEOTIDE SEQUENCE [LARGE SCALE GENOMIC DNA]</scope>
    <source>
        <strain evidence="8 9">PN24</strain>
    </source>
</reference>
<evidence type="ECO:0000256" key="1">
    <source>
        <dbReference type="ARBA" id="ARBA00004196"/>
    </source>
</evidence>
<dbReference type="PROSITE" id="PS50983">
    <property type="entry name" value="FE_B12_PBP"/>
    <property type="match status" value="1"/>
</dbReference>
<feature type="signal peptide" evidence="6">
    <location>
        <begin position="1"/>
        <end position="22"/>
    </location>
</feature>
<sequence>MKTLKKLTALSFILFASTMANAQDIIVKNAAGEQTVPQNPQKVVVLDFGVADTLRALGETDKIVGFPKAGHIPTYLDEFKQDKFKDVGSLPEPAFESINELNPDLIIAAPRQQKLLDKLKEIAPVFYVENDYSNYYPSFQENVTALGKIFNKEALAKAKLDALDAKVSQVANETKGKTALLVLVNESKISTFGDNSRYSMVFQKFGFKPADPNIKSSTHGMSVGFEYLLEKNPDYLLVVDRTAAVTDKVNNAQKVLDNAIVQQTNAYKNKHIIYLDAANWYLAFGGLESMEVIAAELEKAIK</sequence>
<protein>
    <submittedName>
        <fullName evidence="8">Siderophore ABC transporter substrate-binding protein</fullName>
    </submittedName>
</protein>
<evidence type="ECO:0000256" key="5">
    <source>
        <dbReference type="ARBA" id="ARBA00022729"/>
    </source>
</evidence>
<accession>A0A502JM53</accession>
<evidence type="ECO:0000256" key="3">
    <source>
        <dbReference type="ARBA" id="ARBA00022448"/>
    </source>
</evidence>
<evidence type="ECO:0000313" key="8">
    <source>
        <dbReference type="EMBL" id="TPH00224.1"/>
    </source>
</evidence>
<keyword evidence="5 6" id="KW-0732">Signal</keyword>
<dbReference type="CDD" id="cd01140">
    <property type="entry name" value="FatB"/>
    <property type="match status" value="1"/>
</dbReference>
<dbReference type="Proteomes" id="UP000317926">
    <property type="component" value="Unassembled WGS sequence"/>
</dbReference>
<dbReference type="InterPro" id="IPR002491">
    <property type="entry name" value="ABC_transptr_periplasmic_BD"/>
</dbReference>
<dbReference type="RefSeq" id="WP_140519352.1">
    <property type="nucleotide sequence ID" value="NZ_CABFLR010000011.1"/>
</dbReference>
<dbReference type="GO" id="GO:0030288">
    <property type="term" value="C:outer membrane-bounded periplasmic space"/>
    <property type="evidence" value="ECO:0007669"/>
    <property type="project" value="TreeGrafter"/>
</dbReference>
<evidence type="ECO:0000256" key="2">
    <source>
        <dbReference type="ARBA" id="ARBA00008814"/>
    </source>
</evidence>
<feature type="domain" description="Fe/B12 periplasmic-binding" evidence="7">
    <location>
        <begin position="42"/>
        <end position="302"/>
    </location>
</feature>